<keyword evidence="1" id="KW-0694">RNA-binding</keyword>
<dbReference type="InterPro" id="IPR012677">
    <property type="entry name" value="Nucleotide-bd_a/b_plait_sf"/>
</dbReference>
<dbReference type="PROSITE" id="PS50102">
    <property type="entry name" value="RRM"/>
    <property type="match status" value="1"/>
</dbReference>
<dbReference type="AlphaFoldDB" id="A0AAD9UAV6"/>
<dbReference type="Proteomes" id="UP001280121">
    <property type="component" value="Unassembled WGS sequence"/>
</dbReference>
<feature type="region of interest" description="Disordered" evidence="2">
    <location>
        <begin position="279"/>
        <end position="309"/>
    </location>
</feature>
<accession>A0AAD9UAV6</accession>
<evidence type="ECO:0000313" key="4">
    <source>
        <dbReference type="EMBL" id="KAK2650742.1"/>
    </source>
</evidence>
<evidence type="ECO:0000259" key="3">
    <source>
        <dbReference type="PROSITE" id="PS50102"/>
    </source>
</evidence>
<dbReference type="EMBL" id="JANJYI010000005">
    <property type="protein sequence ID" value="KAK2650742.1"/>
    <property type="molecule type" value="Genomic_DNA"/>
</dbReference>
<protein>
    <recommendedName>
        <fullName evidence="3">RRM domain-containing protein</fullName>
    </recommendedName>
</protein>
<dbReference type="SUPFAM" id="SSF54928">
    <property type="entry name" value="RNA-binding domain, RBD"/>
    <property type="match status" value="1"/>
</dbReference>
<dbReference type="GO" id="GO:0003723">
    <property type="term" value="F:RNA binding"/>
    <property type="evidence" value="ECO:0007669"/>
    <property type="project" value="UniProtKB-UniRule"/>
</dbReference>
<gene>
    <name evidence="4" type="ORF">Ddye_018231</name>
</gene>
<comment type="caution">
    <text evidence="4">The sequence shown here is derived from an EMBL/GenBank/DDBJ whole genome shotgun (WGS) entry which is preliminary data.</text>
</comment>
<organism evidence="4 5">
    <name type="scientific">Dipteronia dyeriana</name>
    <dbReference type="NCBI Taxonomy" id="168575"/>
    <lineage>
        <taxon>Eukaryota</taxon>
        <taxon>Viridiplantae</taxon>
        <taxon>Streptophyta</taxon>
        <taxon>Embryophyta</taxon>
        <taxon>Tracheophyta</taxon>
        <taxon>Spermatophyta</taxon>
        <taxon>Magnoliopsida</taxon>
        <taxon>eudicotyledons</taxon>
        <taxon>Gunneridae</taxon>
        <taxon>Pentapetalae</taxon>
        <taxon>rosids</taxon>
        <taxon>malvids</taxon>
        <taxon>Sapindales</taxon>
        <taxon>Sapindaceae</taxon>
        <taxon>Hippocastanoideae</taxon>
        <taxon>Acereae</taxon>
        <taxon>Dipteronia</taxon>
    </lineage>
</organism>
<dbReference type="SMART" id="SM00360">
    <property type="entry name" value="RRM"/>
    <property type="match status" value="1"/>
</dbReference>
<evidence type="ECO:0000256" key="2">
    <source>
        <dbReference type="SAM" id="MobiDB-lite"/>
    </source>
</evidence>
<dbReference type="InterPro" id="IPR000504">
    <property type="entry name" value="RRM_dom"/>
</dbReference>
<dbReference type="Gene3D" id="3.30.70.330">
    <property type="match status" value="1"/>
</dbReference>
<feature type="domain" description="RRM" evidence="3">
    <location>
        <begin position="15"/>
        <end position="92"/>
    </location>
</feature>
<feature type="compositionally biased region" description="Low complexity" evidence="2">
    <location>
        <begin position="298"/>
        <end position="308"/>
    </location>
</feature>
<dbReference type="CDD" id="cd00590">
    <property type="entry name" value="RRM_SF"/>
    <property type="match status" value="1"/>
</dbReference>
<keyword evidence="5" id="KW-1185">Reference proteome</keyword>
<dbReference type="InterPro" id="IPR035979">
    <property type="entry name" value="RBD_domain_sf"/>
</dbReference>
<evidence type="ECO:0000256" key="1">
    <source>
        <dbReference type="PROSITE-ProRule" id="PRU00176"/>
    </source>
</evidence>
<reference evidence="4" key="1">
    <citation type="journal article" date="2023" name="Plant J.">
        <title>Genome sequences and population genomics provide insights into the demographic history, inbreeding, and mutation load of two 'living fossil' tree species of Dipteronia.</title>
        <authorList>
            <person name="Feng Y."/>
            <person name="Comes H.P."/>
            <person name="Chen J."/>
            <person name="Zhu S."/>
            <person name="Lu R."/>
            <person name="Zhang X."/>
            <person name="Li P."/>
            <person name="Qiu J."/>
            <person name="Olsen K.M."/>
            <person name="Qiu Y."/>
        </authorList>
    </citation>
    <scope>NUCLEOTIDE SEQUENCE</scope>
    <source>
        <strain evidence="4">KIB01</strain>
    </source>
</reference>
<name>A0AAD9UAV6_9ROSI</name>
<feature type="compositionally biased region" description="Basic and acidic residues" evidence="2">
    <location>
        <begin position="279"/>
        <end position="292"/>
    </location>
</feature>
<sequence>MSRYEGKRDFRDNLFSIFVDNLNPKVDMACLWEIFKSLGRARDVFLSSKTTSRRKCFAFIRFESLEEARMVAENVNGRSVYGGLISSKVAAFGRKDRRKGVANQLGPRTGKRVERMSLEKVREGVESFHKTGFEGNRSFVDVLSRNQKCSVKINEKVGGKVVEMMWDCNDNEDGWLSRCAVGILKEFTFVSSINFRLRSKGLAFSSRTEEVILPHFVSHTDKEMVTRLVNGKLLYNGMKMDLVSIHQVMNKCDKISEVGGDMSRFFGFSKLKGEKVVGKKHVKDEGPRKSNDRCGQGDNDSNDSSLSSCQPLKEGSVLNFKNLEGGIFQKDEVTSKVGIDHGLFEGHFLGADIEDSGSGFDAHEGRESGDFQGQLPISSGGHLEDMETIKILGNSSMEFDCLSSPVTISGEGIDQQIRSGGVDLARKASCVDKGLVVASHVSRKGGGKTWFR</sequence>
<dbReference type="Pfam" id="PF00076">
    <property type="entry name" value="RRM_1"/>
    <property type="match status" value="1"/>
</dbReference>
<proteinExistence type="predicted"/>
<evidence type="ECO:0000313" key="5">
    <source>
        <dbReference type="Proteomes" id="UP001280121"/>
    </source>
</evidence>